<name>A0AAD9FU66_PAPLA</name>
<dbReference type="AlphaFoldDB" id="A0AAD9FU66"/>
<protein>
    <recommendedName>
        <fullName evidence="4">Extracellular membrane protein CFEM domain-containing protein</fullName>
    </recommendedName>
</protein>
<dbReference type="Proteomes" id="UP001182556">
    <property type="component" value="Unassembled WGS sequence"/>
</dbReference>
<keyword evidence="3" id="KW-1185">Reference proteome</keyword>
<dbReference type="EMBL" id="JAODAN010000002">
    <property type="protein sequence ID" value="KAK1926325.1"/>
    <property type="molecule type" value="Genomic_DNA"/>
</dbReference>
<sequence>MLAKISIVALAGAAAVAALDARSLHSIMPRQLSQSTIPSACQDTCSSALSIYNACLNGDTNTCLSVCQSDTYNGFIGCFNCILQDTPGVTQTEVDELNSAIAQLQAACAGAGQTVTGASLTAPSGAATGSGSATGSVASVTGGASFTSASGGLTIGSSGAASAATAAVSSAASVVSGAQNSATSKASSAASGVASSAASATGAAGIAAELPNMLSVALGLVGVGAGAAFIL</sequence>
<gene>
    <name evidence="2" type="ORF">DB88DRAFT_481447</name>
</gene>
<accession>A0AAD9FU66</accession>
<evidence type="ECO:0000256" key="1">
    <source>
        <dbReference type="SAM" id="SignalP"/>
    </source>
</evidence>
<evidence type="ECO:0008006" key="4">
    <source>
        <dbReference type="Google" id="ProtNLM"/>
    </source>
</evidence>
<organism evidence="2 3">
    <name type="scientific">Papiliotrema laurentii</name>
    <name type="common">Cryptococcus laurentii</name>
    <dbReference type="NCBI Taxonomy" id="5418"/>
    <lineage>
        <taxon>Eukaryota</taxon>
        <taxon>Fungi</taxon>
        <taxon>Dikarya</taxon>
        <taxon>Basidiomycota</taxon>
        <taxon>Agaricomycotina</taxon>
        <taxon>Tremellomycetes</taxon>
        <taxon>Tremellales</taxon>
        <taxon>Rhynchogastremaceae</taxon>
        <taxon>Papiliotrema</taxon>
    </lineage>
</organism>
<feature type="chain" id="PRO_5042050076" description="Extracellular membrane protein CFEM domain-containing protein" evidence="1">
    <location>
        <begin position="19"/>
        <end position="231"/>
    </location>
</feature>
<keyword evidence="1" id="KW-0732">Signal</keyword>
<feature type="signal peptide" evidence="1">
    <location>
        <begin position="1"/>
        <end position="18"/>
    </location>
</feature>
<evidence type="ECO:0000313" key="2">
    <source>
        <dbReference type="EMBL" id="KAK1926325.1"/>
    </source>
</evidence>
<reference evidence="2" key="1">
    <citation type="submission" date="2023-02" db="EMBL/GenBank/DDBJ databases">
        <title>Identification and recombinant expression of a fungal hydrolase from Papiliotrema laurentii that hydrolyzes apple cutin and clears colloidal polyester polyurethane.</title>
        <authorList>
            <consortium name="DOE Joint Genome Institute"/>
            <person name="Roman V.A."/>
            <person name="Bojanowski C."/>
            <person name="Crable B.R."/>
            <person name="Wagner D.N."/>
            <person name="Hung C.S."/>
            <person name="Nadeau L.J."/>
            <person name="Schratz L."/>
            <person name="Haridas S."/>
            <person name="Pangilinan J."/>
            <person name="Lipzen A."/>
            <person name="Na H."/>
            <person name="Yan M."/>
            <person name="Ng V."/>
            <person name="Grigoriev I.V."/>
            <person name="Spatafora J.W."/>
            <person name="Barlow D."/>
            <person name="Biffinger J."/>
            <person name="Kelley-Loughnane N."/>
            <person name="Varaljay V.A."/>
            <person name="Crookes-Goodson W.J."/>
        </authorList>
    </citation>
    <scope>NUCLEOTIDE SEQUENCE</scope>
    <source>
        <strain evidence="2">5307AH</strain>
    </source>
</reference>
<comment type="caution">
    <text evidence="2">The sequence shown here is derived from an EMBL/GenBank/DDBJ whole genome shotgun (WGS) entry which is preliminary data.</text>
</comment>
<proteinExistence type="predicted"/>
<evidence type="ECO:0000313" key="3">
    <source>
        <dbReference type="Proteomes" id="UP001182556"/>
    </source>
</evidence>